<evidence type="ECO:0000313" key="5">
    <source>
        <dbReference type="WBParaSite" id="HPBE_0001973201-mRNA-1"/>
    </source>
</evidence>
<feature type="transmembrane region" description="Helical" evidence="1">
    <location>
        <begin position="42"/>
        <end position="59"/>
    </location>
</feature>
<dbReference type="Pfam" id="PF10328">
    <property type="entry name" value="7TM_GPCR_Srx"/>
    <property type="match status" value="1"/>
</dbReference>
<dbReference type="Gene3D" id="1.20.1070.10">
    <property type="entry name" value="Rhodopsin 7-helix transmembrane proteins"/>
    <property type="match status" value="1"/>
</dbReference>
<reference evidence="3 4" key="1">
    <citation type="submission" date="2018-11" db="EMBL/GenBank/DDBJ databases">
        <authorList>
            <consortium name="Pathogen Informatics"/>
        </authorList>
    </citation>
    <scope>NUCLEOTIDE SEQUENCE [LARGE SCALE GENOMIC DNA]</scope>
</reference>
<dbReference type="OrthoDB" id="5825164at2759"/>
<reference evidence="5" key="2">
    <citation type="submission" date="2019-09" db="UniProtKB">
        <authorList>
            <consortium name="WormBaseParasite"/>
        </authorList>
    </citation>
    <scope>IDENTIFICATION</scope>
</reference>
<feature type="transmembrane region" description="Helical" evidence="1">
    <location>
        <begin position="168"/>
        <end position="186"/>
    </location>
</feature>
<accession>A0A3P8CB87</accession>
<keyword evidence="1" id="KW-0812">Transmembrane</keyword>
<accession>A0A183GC59</accession>
<sequence>MNPSRISLTGSLANWIVATTTVRLPSLRNSFGRLLASQSSAEAVYCSIFAFFYSPMVFFDVVAMKLFSHRLGIVILMCYDICIYSHLFISVNRLFAICFPFRYERYFSCTLWRVSFLFITDRFSNHKTMKKIFNIMMYKRSTPVIDRHRVHETEALVTMRTAYKTYRLLCLLLPTACLPLHVHQFISQIPTFFLFFHHFQLFVFVNFKLLCFEVLQYAGHPFGQLHFSTRRFLV</sequence>
<dbReference type="SUPFAM" id="SSF81321">
    <property type="entry name" value="Family A G protein-coupled receptor-like"/>
    <property type="match status" value="1"/>
</dbReference>
<proteinExistence type="predicted"/>
<evidence type="ECO:0000313" key="3">
    <source>
        <dbReference type="EMBL" id="VDP16424.1"/>
    </source>
</evidence>
<feature type="domain" description="7TM GPCR serpentine receptor class x (Srx)" evidence="2">
    <location>
        <begin position="6"/>
        <end position="115"/>
    </location>
</feature>
<dbReference type="InterPro" id="IPR019430">
    <property type="entry name" value="7TM_GPCR_serpentine_rcpt_Srx"/>
</dbReference>
<keyword evidence="4" id="KW-1185">Reference proteome</keyword>
<dbReference type="PANTHER" id="PTHR23017:SF44">
    <property type="entry name" value="G-PROTEIN COUPLED RECEPTORS FAMILY 1 PROFILE DOMAIN-CONTAINING PROTEIN"/>
    <property type="match status" value="1"/>
</dbReference>
<evidence type="ECO:0000259" key="2">
    <source>
        <dbReference type="Pfam" id="PF10328"/>
    </source>
</evidence>
<name>A0A183GC59_HELPZ</name>
<keyword evidence="1" id="KW-1133">Transmembrane helix</keyword>
<organism evidence="4 5">
    <name type="scientific">Heligmosomoides polygyrus</name>
    <name type="common">Parasitic roundworm</name>
    <dbReference type="NCBI Taxonomy" id="6339"/>
    <lineage>
        <taxon>Eukaryota</taxon>
        <taxon>Metazoa</taxon>
        <taxon>Ecdysozoa</taxon>
        <taxon>Nematoda</taxon>
        <taxon>Chromadorea</taxon>
        <taxon>Rhabditida</taxon>
        <taxon>Rhabditina</taxon>
        <taxon>Rhabditomorpha</taxon>
        <taxon>Strongyloidea</taxon>
        <taxon>Heligmosomidae</taxon>
        <taxon>Heligmosomoides</taxon>
    </lineage>
</organism>
<gene>
    <name evidence="3" type="ORF">HPBE_LOCUS19731</name>
</gene>
<feature type="transmembrane region" description="Helical" evidence="1">
    <location>
        <begin position="71"/>
        <end position="91"/>
    </location>
</feature>
<dbReference type="CDD" id="cd00637">
    <property type="entry name" value="7tm_classA_rhodopsin-like"/>
    <property type="match status" value="1"/>
</dbReference>
<dbReference type="WBParaSite" id="HPBE_0001973201-mRNA-1">
    <property type="protein sequence ID" value="HPBE_0001973201-mRNA-1"/>
    <property type="gene ID" value="HPBE_0001973201"/>
</dbReference>
<protein>
    <submittedName>
        <fullName evidence="5">7TM_GPCR_Srx domain-containing protein</fullName>
    </submittedName>
</protein>
<evidence type="ECO:0000313" key="4">
    <source>
        <dbReference type="Proteomes" id="UP000050761"/>
    </source>
</evidence>
<dbReference type="AlphaFoldDB" id="A0A183GC59"/>
<evidence type="ECO:0000256" key="1">
    <source>
        <dbReference type="SAM" id="Phobius"/>
    </source>
</evidence>
<dbReference type="EMBL" id="UZAH01031577">
    <property type="protein sequence ID" value="VDP16424.1"/>
    <property type="molecule type" value="Genomic_DNA"/>
</dbReference>
<keyword evidence="1" id="KW-0472">Membrane</keyword>
<dbReference type="Proteomes" id="UP000050761">
    <property type="component" value="Unassembled WGS sequence"/>
</dbReference>
<dbReference type="PANTHER" id="PTHR23017">
    <property type="entry name" value="SERPENTINE RECEPTOR, CLASS X"/>
    <property type="match status" value="1"/>
</dbReference>